<dbReference type="EMBL" id="OUUZ01000008">
    <property type="protein sequence ID" value="SPQ21989.1"/>
    <property type="molecule type" value="Genomic_DNA"/>
</dbReference>
<organism evidence="1 2">
    <name type="scientific">Thermothielavioides terrestris</name>
    <dbReference type="NCBI Taxonomy" id="2587410"/>
    <lineage>
        <taxon>Eukaryota</taxon>
        <taxon>Fungi</taxon>
        <taxon>Dikarya</taxon>
        <taxon>Ascomycota</taxon>
        <taxon>Pezizomycotina</taxon>
        <taxon>Sordariomycetes</taxon>
        <taxon>Sordariomycetidae</taxon>
        <taxon>Sordariales</taxon>
        <taxon>Chaetomiaceae</taxon>
        <taxon>Thermothielavioides</taxon>
    </lineage>
</organism>
<sequence>MNSASDNAL</sequence>
<proteinExistence type="predicted"/>
<reference evidence="1 2" key="1">
    <citation type="submission" date="2018-04" db="EMBL/GenBank/DDBJ databases">
        <authorList>
            <person name="Huttner S."/>
            <person name="Dainat J."/>
        </authorList>
    </citation>
    <scope>NUCLEOTIDE SEQUENCE [LARGE SCALE GENOMIC DNA]</scope>
</reference>
<dbReference type="Proteomes" id="UP000289323">
    <property type="component" value="Unassembled WGS sequence"/>
</dbReference>
<protein>
    <submittedName>
        <fullName evidence="1">2c323bee-91bd-4a27-ae64-a1917a46cf7b</fullName>
    </submittedName>
</protein>
<evidence type="ECO:0000313" key="1">
    <source>
        <dbReference type="EMBL" id="SPQ21989.1"/>
    </source>
</evidence>
<evidence type="ECO:0000313" key="2">
    <source>
        <dbReference type="Proteomes" id="UP000289323"/>
    </source>
</evidence>
<accession>A0A3S4B530</accession>
<name>A0A3S4B530_9PEZI</name>
<gene>
    <name evidence="1" type="ORF">TT172_LOCUS4408</name>
</gene>